<organism evidence="9 10">
    <name type="scientific">Colletotrichum tofieldiae</name>
    <dbReference type="NCBI Taxonomy" id="708197"/>
    <lineage>
        <taxon>Eukaryota</taxon>
        <taxon>Fungi</taxon>
        <taxon>Dikarya</taxon>
        <taxon>Ascomycota</taxon>
        <taxon>Pezizomycotina</taxon>
        <taxon>Sordariomycetes</taxon>
        <taxon>Hypocreomycetidae</taxon>
        <taxon>Glomerellales</taxon>
        <taxon>Glomerellaceae</taxon>
        <taxon>Colletotrichum</taxon>
        <taxon>Colletotrichum spaethianum species complex</taxon>
    </lineage>
</organism>
<comment type="caution">
    <text evidence="9">The sequence shown here is derived from an EMBL/GenBank/DDBJ whole genome shotgun (WGS) entry which is preliminary data.</text>
</comment>
<keyword evidence="1" id="KW-0813">Transport</keyword>
<dbReference type="PROSITE" id="PS50929">
    <property type="entry name" value="ABC_TM1F"/>
    <property type="match status" value="1"/>
</dbReference>
<evidence type="ECO:0000313" key="10">
    <source>
        <dbReference type="Proteomes" id="UP000076552"/>
    </source>
</evidence>
<dbReference type="InterPro" id="IPR050173">
    <property type="entry name" value="ABC_transporter_C-like"/>
</dbReference>
<evidence type="ECO:0000256" key="1">
    <source>
        <dbReference type="ARBA" id="ARBA00022448"/>
    </source>
</evidence>
<dbReference type="InterPro" id="IPR011527">
    <property type="entry name" value="ABC1_TM_dom"/>
</dbReference>
<dbReference type="Pfam" id="PF00664">
    <property type="entry name" value="ABC_membrane"/>
    <property type="match status" value="1"/>
</dbReference>
<keyword evidence="2 7" id="KW-0812">Transmembrane</keyword>
<feature type="transmembrane region" description="Helical" evidence="7">
    <location>
        <begin position="141"/>
        <end position="164"/>
    </location>
</feature>
<evidence type="ECO:0000313" key="9">
    <source>
        <dbReference type="EMBL" id="KZL73903.1"/>
    </source>
</evidence>
<gene>
    <name evidence="9" type="ORF">CT0861_06076</name>
</gene>
<dbReference type="GO" id="GO:0016020">
    <property type="term" value="C:membrane"/>
    <property type="evidence" value="ECO:0007669"/>
    <property type="project" value="InterPro"/>
</dbReference>
<keyword evidence="4" id="KW-0067">ATP-binding</keyword>
<dbReference type="InterPro" id="IPR036640">
    <property type="entry name" value="ABC1_TM_sf"/>
</dbReference>
<dbReference type="GO" id="GO:0005524">
    <property type="term" value="F:ATP binding"/>
    <property type="evidence" value="ECO:0007669"/>
    <property type="project" value="UniProtKB-KW"/>
</dbReference>
<dbReference type="EMBL" id="LFIV01000039">
    <property type="protein sequence ID" value="KZL73903.1"/>
    <property type="molecule type" value="Genomic_DNA"/>
</dbReference>
<proteinExistence type="predicted"/>
<protein>
    <submittedName>
        <fullName evidence="9">ABC transporter</fullName>
    </submittedName>
</protein>
<dbReference type="SUPFAM" id="SSF90123">
    <property type="entry name" value="ABC transporter transmembrane region"/>
    <property type="match status" value="1"/>
</dbReference>
<reference evidence="9 10" key="1">
    <citation type="submission" date="2015-06" db="EMBL/GenBank/DDBJ databases">
        <title>Survival trade-offs in plant roots during colonization by closely related pathogenic and mutualistic fungi.</title>
        <authorList>
            <person name="Hacquard S."/>
            <person name="Kracher B."/>
            <person name="Hiruma K."/>
            <person name="Weinman A."/>
            <person name="Muench P."/>
            <person name="Garrido Oter R."/>
            <person name="Ver Loren van Themaat E."/>
            <person name="Dallerey J.-F."/>
            <person name="Damm U."/>
            <person name="Henrissat B."/>
            <person name="Lespinet O."/>
            <person name="Thon M."/>
            <person name="Kemen E."/>
            <person name="McHardy A.C."/>
            <person name="Schulze-Lefert P."/>
            <person name="O'Connell R.J."/>
        </authorList>
    </citation>
    <scope>NUCLEOTIDE SEQUENCE [LARGE SCALE GENOMIC DNA]</scope>
    <source>
        <strain evidence="9 10">0861</strain>
    </source>
</reference>
<evidence type="ECO:0000256" key="2">
    <source>
        <dbReference type="ARBA" id="ARBA00022692"/>
    </source>
</evidence>
<keyword evidence="5 7" id="KW-1133">Transmembrane helix</keyword>
<keyword evidence="3" id="KW-0547">Nucleotide-binding</keyword>
<dbReference type="STRING" id="708197.A0A166UWQ4"/>
<accession>A0A166UWQ4</accession>
<dbReference type="Proteomes" id="UP000076552">
    <property type="component" value="Unassembled WGS sequence"/>
</dbReference>
<evidence type="ECO:0000256" key="6">
    <source>
        <dbReference type="ARBA" id="ARBA00023136"/>
    </source>
</evidence>
<dbReference type="InterPro" id="IPR027417">
    <property type="entry name" value="P-loop_NTPase"/>
</dbReference>
<feature type="transmembrane region" description="Helical" evidence="7">
    <location>
        <begin position="171"/>
        <end position="189"/>
    </location>
</feature>
<keyword evidence="10" id="KW-1185">Reference proteome</keyword>
<feature type="transmembrane region" description="Helical" evidence="7">
    <location>
        <begin position="195"/>
        <end position="213"/>
    </location>
</feature>
<dbReference type="AlphaFoldDB" id="A0A166UWQ4"/>
<dbReference type="Gene3D" id="3.40.50.300">
    <property type="entry name" value="P-loop containing nucleotide triphosphate hydrolases"/>
    <property type="match status" value="1"/>
</dbReference>
<feature type="transmembrane region" description="Helical" evidence="7">
    <location>
        <begin position="101"/>
        <end position="121"/>
    </location>
</feature>
<evidence type="ECO:0000256" key="7">
    <source>
        <dbReference type="SAM" id="Phobius"/>
    </source>
</evidence>
<evidence type="ECO:0000256" key="5">
    <source>
        <dbReference type="ARBA" id="ARBA00022989"/>
    </source>
</evidence>
<feature type="domain" description="ABC transmembrane type-1" evidence="8">
    <location>
        <begin position="176"/>
        <end position="248"/>
    </location>
</feature>
<dbReference type="Gene3D" id="1.20.1560.10">
    <property type="entry name" value="ABC transporter type 1, transmembrane domain"/>
    <property type="match status" value="1"/>
</dbReference>
<dbReference type="GO" id="GO:0140359">
    <property type="term" value="F:ABC-type transporter activity"/>
    <property type="evidence" value="ECO:0007669"/>
    <property type="project" value="InterPro"/>
</dbReference>
<keyword evidence="6 7" id="KW-0472">Membrane</keyword>
<evidence type="ECO:0000256" key="3">
    <source>
        <dbReference type="ARBA" id="ARBA00022741"/>
    </source>
</evidence>
<dbReference type="PANTHER" id="PTHR24223">
    <property type="entry name" value="ATP-BINDING CASSETTE SUB-FAMILY C"/>
    <property type="match status" value="1"/>
</dbReference>
<evidence type="ECO:0000256" key="4">
    <source>
        <dbReference type="ARBA" id="ARBA00022840"/>
    </source>
</evidence>
<name>A0A166UWQ4_9PEZI</name>
<evidence type="ECO:0000259" key="8">
    <source>
        <dbReference type="PROSITE" id="PS50929"/>
    </source>
</evidence>
<dbReference type="PANTHER" id="PTHR24223:SF269">
    <property type="entry name" value="ABC MULTIDRUG TRANSPORTER (EUROFUNG)-RELATED"/>
    <property type="match status" value="1"/>
</dbReference>
<sequence>MGTRRLLEARDSHLAEALARATYSRKPVLVVDDALSGLDVSTQHHVWNCFFSSTGLHKDPLESWQQTKLPIKDAEVDLEQNFLRKTGDIILYWYYLKSIGWLYGLAGVIFLVLDCFVRFFPQLWLKFWTEDDIKTGSADTAMYFGVYCAISLIGLIVIGINVWFVKTLTYIGRYLTVLDCLAGGILIMVGAKYLAAAIPLALIALYFLQAFYLRTSRQMRFLDLQAQAPLLTKLIKTIDGLSTIRAFG</sequence>